<evidence type="ECO:0000313" key="11">
    <source>
        <dbReference type="EMBL" id="TNN19549.1"/>
    </source>
</evidence>
<evidence type="ECO:0000256" key="6">
    <source>
        <dbReference type="ARBA" id="ARBA00023069"/>
    </source>
</evidence>
<sequence>MAFLEHFILHTMVLITEDLIRKRAEHNDGEIYSLEEISLHQQHIERIDHIQNWCKSLRILYLQNNLIPKIENLSKLKRLEYLNLALNNIEKIENLEGCESLKKLDLTINFVGDLMSIESLINVHFLEELYLTGNPCTEYPGYREFVVATLPQLKLLDGVEITKSERIVALQNLEKIRPIIHEKQREHKLKRKSEKADAEQRKERFNKKITSSGCADVGLEEFWSEKVLYTPESRIETYEFMQLQAKSKHESKDPGTQVKKITRYFAEDGRPYNINTAKIEFNLKEEKIDGLNYYILNVAVYKHMDTALIQCDIQVNYVRVTFKGKVLQLALPDDIQADASYVKRSTTTGHLLITMPKASQETIIPADKRHRNPQRDQDKANKDSNQNLSNVDNYVKTTPITKCSDVQLNVENQIPKNTNKQQCGSQKSISRINEQSKTQILHNSQSEDHSDVPPLI</sequence>
<keyword evidence="5" id="KW-0677">Repeat</keyword>
<evidence type="ECO:0000256" key="2">
    <source>
        <dbReference type="ARBA" id="ARBA00004496"/>
    </source>
</evidence>
<dbReference type="AlphaFoldDB" id="A0A4Z2DSV4"/>
<dbReference type="InterPro" id="IPR032675">
    <property type="entry name" value="LRR_dom_sf"/>
</dbReference>
<evidence type="ECO:0000256" key="8">
    <source>
        <dbReference type="ARBA" id="ARBA00049982"/>
    </source>
</evidence>
<dbReference type="STRING" id="6182.A0A4Z2DSV4"/>
<evidence type="ECO:0000256" key="9">
    <source>
        <dbReference type="SAM" id="MobiDB-lite"/>
    </source>
</evidence>
<keyword evidence="7" id="KW-0966">Cell projection</keyword>
<dbReference type="InterPro" id="IPR056496">
    <property type="entry name" value="CS_DNAAF11_C"/>
</dbReference>
<dbReference type="SMART" id="SM00365">
    <property type="entry name" value="LRR_SD22"/>
    <property type="match status" value="2"/>
</dbReference>
<feature type="compositionally biased region" description="Basic and acidic residues" evidence="9">
    <location>
        <begin position="373"/>
        <end position="382"/>
    </location>
</feature>
<dbReference type="PROSITE" id="PS51450">
    <property type="entry name" value="LRR"/>
    <property type="match status" value="2"/>
</dbReference>
<dbReference type="PANTHER" id="PTHR18849:SF0">
    <property type="entry name" value="CILIA- AND FLAGELLA-ASSOCIATED PROTEIN 410-RELATED"/>
    <property type="match status" value="1"/>
</dbReference>
<evidence type="ECO:0000256" key="5">
    <source>
        <dbReference type="ARBA" id="ARBA00022737"/>
    </source>
</evidence>
<protein>
    <submittedName>
        <fullName evidence="11">Protein tilB</fullName>
    </submittedName>
</protein>
<comment type="caution">
    <text evidence="11">The sequence shown here is derived from an EMBL/GenBank/DDBJ whole genome shotgun (WGS) entry which is preliminary data.</text>
</comment>
<dbReference type="SUPFAM" id="SSF52058">
    <property type="entry name" value="L domain-like"/>
    <property type="match status" value="1"/>
</dbReference>
<comment type="similarity">
    <text evidence="8">Belongs to the tilB family.</text>
</comment>
<dbReference type="OrthoDB" id="10250990at2759"/>
<dbReference type="PANTHER" id="PTHR18849">
    <property type="entry name" value="LEUCINE RICH REPEAT PROTEIN"/>
    <property type="match status" value="1"/>
</dbReference>
<feature type="compositionally biased region" description="Polar residues" evidence="9">
    <location>
        <begin position="383"/>
        <end position="393"/>
    </location>
</feature>
<evidence type="ECO:0000259" key="10">
    <source>
        <dbReference type="Pfam" id="PF23602"/>
    </source>
</evidence>
<evidence type="ECO:0000256" key="1">
    <source>
        <dbReference type="ARBA" id="ARBA00004138"/>
    </source>
</evidence>
<organism evidence="11 12">
    <name type="scientific">Schistosoma japonicum</name>
    <name type="common">Blood fluke</name>
    <dbReference type="NCBI Taxonomy" id="6182"/>
    <lineage>
        <taxon>Eukaryota</taxon>
        <taxon>Metazoa</taxon>
        <taxon>Spiralia</taxon>
        <taxon>Lophotrochozoa</taxon>
        <taxon>Platyhelminthes</taxon>
        <taxon>Trematoda</taxon>
        <taxon>Digenea</taxon>
        <taxon>Strigeidida</taxon>
        <taxon>Schistosomatoidea</taxon>
        <taxon>Schistosomatidae</taxon>
        <taxon>Schistosoma</taxon>
    </lineage>
</organism>
<accession>A0A4Z2DSV4</accession>
<keyword evidence="3" id="KW-0963">Cytoplasm</keyword>
<keyword evidence="12" id="KW-1185">Reference proteome</keyword>
<feature type="domain" description="Dynein axonemal assembly factor 11-like CS" evidence="10">
    <location>
        <begin position="234"/>
        <end position="357"/>
    </location>
</feature>
<name>A0A4Z2DSV4_SCHJA</name>
<reference evidence="11 12" key="1">
    <citation type="submission" date="2019-03" db="EMBL/GenBank/DDBJ databases">
        <title>An improved genome assembly of the fluke Schistosoma japonicum.</title>
        <authorList>
            <person name="Hu W."/>
            <person name="Luo F."/>
            <person name="Yin M."/>
            <person name="Mo X."/>
            <person name="Sun C."/>
            <person name="Wu Q."/>
            <person name="Zhu B."/>
            <person name="Xiang M."/>
            <person name="Wang J."/>
            <person name="Wang Y."/>
            <person name="Zhang T."/>
            <person name="Xu B."/>
            <person name="Zheng H."/>
            <person name="Feng Z."/>
        </authorList>
    </citation>
    <scope>NUCLEOTIDE SEQUENCE [LARGE SCALE GENOMIC DNA]</scope>
    <source>
        <strain evidence="11">HuSjv2</strain>
        <tissue evidence="11">Worms</tissue>
    </source>
</reference>
<dbReference type="GO" id="GO:0005929">
    <property type="term" value="C:cilium"/>
    <property type="evidence" value="ECO:0007669"/>
    <property type="project" value="UniProtKB-SubCell"/>
</dbReference>
<keyword evidence="6" id="KW-0969">Cilium</keyword>
<dbReference type="Pfam" id="PF14580">
    <property type="entry name" value="LRR_9"/>
    <property type="match status" value="1"/>
</dbReference>
<gene>
    <name evidence="11" type="ORF">EWB00_008459</name>
</gene>
<dbReference type="Proteomes" id="UP000311919">
    <property type="component" value="Unassembled WGS sequence"/>
</dbReference>
<feature type="region of interest" description="Disordered" evidence="9">
    <location>
        <begin position="360"/>
        <end position="393"/>
    </location>
</feature>
<dbReference type="GO" id="GO:0036158">
    <property type="term" value="P:outer dynein arm assembly"/>
    <property type="evidence" value="ECO:0007669"/>
    <property type="project" value="TreeGrafter"/>
</dbReference>
<dbReference type="EMBL" id="SKCS01000047">
    <property type="protein sequence ID" value="TNN19549.1"/>
    <property type="molecule type" value="Genomic_DNA"/>
</dbReference>
<evidence type="ECO:0000313" key="12">
    <source>
        <dbReference type="Proteomes" id="UP000311919"/>
    </source>
</evidence>
<dbReference type="GO" id="GO:0005737">
    <property type="term" value="C:cytoplasm"/>
    <property type="evidence" value="ECO:0007669"/>
    <property type="project" value="UniProtKB-SubCell"/>
</dbReference>
<dbReference type="FunFam" id="3.80.10.10:FF:000052">
    <property type="entry name" value="Leucine rich repeat containing 6"/>
    <property type="match status" value="1"/>
</dbReference>
<dbReference type="Gene3D" id="3.80.10.10">
    <property type="entry name" value="Ribonuclease Inhibitor"/>
    <property type="match status" value="1"/>
</dbReference>
<dbReference type="Pfam" id="PF23602">
    <property type="entry name" value="CS_DNAAF11_C"/>
    <property type="match status" value="1"/>
</dbReference>
<comment type="subcellular location">
    <subcellularLocation>
        <location evidence="1">Cell projection</location>
        <location evidence="1">Cilium</location>
    </subcellularLocation>
    <subcellularLocation>
        <location evidence="2">Cytoplasm</location>
    </subcellularLocation>
</comment>
<dbReference type="InterPro" id="IPR001611">
    <property type="entry name" value="Leu-rich_rpt"/>
</dbReference>
<proteinExistence type="inferred from homology"/>
<keyword evidence="4" id="KW-0433">Leucine-rich repeat</keyword>
<evidence type="ECO:0000256" key="3">
    <source>
        <dbReference type="ARBA" id="ARBA00022490"/>
    </source>
</evidence>
<evidence type="ECO:0000256" key="4">
    <source>
        <dbReference type="ARBA" id="ARBA00022614"/>
    </source>
</evidence>
<evidence type="ECO:0000256" key="7">
    <source>
        <dbReference type="ARBA" id="ARBA00023273"/>
    </source>
</evidence>